<organism evidence="8 9">
    <name type="scientific">Gleimia hominis</name>
    <dbReference type="NCBI Taxonomy" id="595468"/>
    <lineage>
        <taxon>Bacteria</taxon>
        <taxon>Bacillati</taxon>
        <taxon>Actinomycetota</taxon>
        <taxon>Actinomycetes</taxon>
        <taxon>Actinomycetales</taxon>
        <taxon>Actinomycetaceae</taxon>
        <taxon>Gleimia</taxon>
    </lineage>
</organism>
<dbReference type="Pfam" id="PF16198">
    <property type="entry name" value="TruB_C_2"/>
    <property type="match status" value="1"/>
</dbReference>
<comment type="similarity">
    <text evidence="2 5">Belongs to the pseudouridine synthase TruB family. Type 1 subfamily.</text>
</comment>
<gene>
    <name evidence="5 8" type="primary">truB</name>
    <name evidence="8" type="ORF">QS713_05450</name>
</gene>
<evidence type="ECO:0000313" key="8">
    <source>
        <dbReference type="EMBL" id="MDT3767506.1"/>
    </source>
</evidence>
<dbReference type="Gene3D" id="2.30.130.10">
    <property type="entry name" value="PUA domain"/>
    <property type="match status" value="1"/>
</dbReference>
<proteinExistence type="inferred from homology"/>
<evidence type="ECO:0000256" key="1">
    <source>
        <dbReference type="ARBA" id="ARBA00000385"/>
    </source>
</evidence>
<keyword evidence="3 5" id="KW-0819">tRNA processing</keyword>
<dbReference type="InterPro" id="IPR032819">
    <property type="entry name" value="TruB_C"/>
</dbReference>
<comment type="caution">
    <text evidence="8">The sequence shown here is derived from an EMBL/GenBank/DDBJ whole genome shotgun (WGS) entry which is preliminary data.</text>
</comment>
<reference evidence="8 9" key="1">
    <citation type="submission" date="2023-06" db="EMBL/GenBank/DDBJ databases">
        <title>Draft genome sequence of Gleimia hominis type strain CCUG 57540T.</title>
        <authorList>
            <person name="Salva-Serra F."/>
            <person name="Cardew S."/>
            <person name="Jensie Markopoulos S."/>
            <person name="Ohlen M."/>
            <person name="Inganas E."/>
            <person name="Svensson-Stadler L."/>
            <person name="Moore E.R.B."/>
        </authorList>
    </citation>
    <scope>NUCLEOTIDE SEQUENCE [LARGE SCALE GENOMIC DNA]</scope>
    <source>
        <strain evidence="8 9">CCUG 57540</strain>
    </source>
</reference>
<feature type="active site" description="Nucleophile" evidence="5">
    <location>
        <position position="52"/>
    </location>
</feature>
<feature type="domain" description="Pseudouridine synthase II N-terminal" evidence="6">
    <location>
        <begin position="37"/>
        <end position="197"/>
    </location>
</feature>
<dbReference type="NCBIfam" id="TIGR00431">
    <property type="entry name" value="TruB"/>
    <property type="match status" value="1"/>
</dbReference>
<comment type="catalytic activity">
    <reaction evidence="1 5">
        <text>uridine(55) in tRNA = pseudouridine(55) in tRNA</text>
        <dbReference type="Rhea" id="RHEA:42532"/>
        <dbReference type="Rhea" id="RHEA-COMP:10101"/>
        <dbReference type="Rhea" id="RHEA-COMP:10102"/>
        <dbReference type="ChEBI" id="CHEBI:65314"/>
        <dbReference type="ChEBI" id="CHEBI:65315"/>
        <dbReference type="EC" id="5.4.99.25"/>
    </reaction>
</comment>
<comment type="function">
    <text evidence="5">Responsible for synthesis of pseudouridine from uracil-55 in the psi GC loop of transfer RNAs.</text>
</comment>
<evidence type="ECO:0000256" key="5">
    <source>
        <dbReference type="HAMAP-Rule" id="MF_01080"/>
    </source>
</evidence>
<dbReference type="PANTHER" id="PTHR13767:SF2">
    <property type="entry name" value="PSEUDOURIDYLATE SYNTHASE TRUB1"/>
    <property type="match status" value="1"/>
</dbReference>
<evidence type="ECO:0000256" key="4">
    <source>
        <dbReference type="ARBA" id="ARBA00023235"/>
    </source>
</evidence>
<dbReference type="Gene3D" id="3.30.2350.10">
    <property type="entry name" value="Pseudouridine synthase"/>
    <property type="match status" value="1"/>
</dbReference>
<dbReference type="RefSeq" id="WP_313273120.1">
    <property type="nucleotide sequence ID" value="NZ_JASXSX010000001.1"/>
</dbReference>
<dbReference type="Proteomes" id="UP001247542">
    <property type="component" value="Unassembled WGS sequence"/>
</dbReference>
<evidence type="ECO:0000259" key="6">
    <source>
        <dbReference type="Pfam" id="PF01509"/>
    </source>
</evidence>
<accession>A0ABU3IAY3</accession>
<dbReference type="EMBL" id="JASXSX010000001">
    <property type="protein sequence ID" value="MDT3767506.1"/>
    <property type="molecule type" value="Genomic_DNA"/>
</dbReference>
<dbReference type="InterPro" id="IPR036974">
    <property type="entry name" value="PUA_sf"/>
</dbReference>
<keyword evidence="4 5" id="KW-0413">Isomerase</keyword>
<keyword evidence="9" id="KW-1185">Reference proteome</keyword>
<dbReference type="CDD" id="cd02573">
    <property type="entry name" value="PseudoU_synth_EcTruB"/>
    <property type="match status" value="1"/>
</dbReference>
<evidence type="ECO:0000256" key="2">
    <source>
        <dbReference type="ARBA" id="ARBA00005642"/>
    </source>
</evidence>
<dbReference type="EC" id="5.4.99.25" evidence="5"/>
<dbReference type="InterPro" id="IPR014780">
    <property type="entry name" value="tRNA_psdUridine_synth_TruB"/>
</dbReference>
<dbReference type="Pfam" id="PF01509">
    <property type="entry name" value="TruB_N"/>
    <property type="match status" value="1"/>
</dbReference>
<protein>
    <recommendedName>
        <fullName evidence="5">tRNA pseudouridine synthase B</fullName>
        <ecNumber evidence="5">5.4.99.25</ecNumber>
    </recommendedName>
    <alternativeName>
        <fullName evidence="5">tRNA pseudouridine(55) synthase</fullName>
        <shortName evidence="5">Psi55 synthase</shortName>
    </alternativeName>
    <alternativeName>
        <fullName evidence="5">tRNA pseudouridylate synthase</fullName>
    </alternativeName>
    <alternativeName>
        <fullName evidence="5">tRNA-uridine isomerase</fullName>
    </alternativeName>
</protein>
<sequence length="313" mass="33333">MRQRLDVPRAGRSAADGFVIVDKPKGVTSHDVVAAMRRLCATRKVGHGGTLDPIATGVLVIAVGRATRLLRYVSEHDKAYEAQITLGVSTETDDSEGSALQTPGCAATPDQIDRAIERFTGQIEQVPAAVSAIKVGGQRAYARVRSGEAVQLKARPVIVREFVRTSEVESLELPVDARTVTVEQFDAHVECSSGTYVRALARDVGQVLGCGGHLTRLRRTRVGAWSKPRTIAEMVAEVEAAGRVETSGLTAACTALFPQVEVSDSAAQQLSHGNTHGLDLAIQPGARAVATHEGRAVAVVRMEQQLKAELVFA</sequence>
<feature type="domain" description="tRNA pseudouridylate synthase B C-terminal" evidence="7">
    <location>
        <begin position="198"/>
        <end position="231"/>
    </location>
</feature>
<dbReference type="PANTHER" id="PTHR13767">
    <property type="entry name" value="TRNA-PSEUDOURIDINE SYNTHASE"/>
    <property type="match status" value="1"/>
</dbReference>
<dbReference type="GO" id="GO:0160148">
    <property type="term" value="F:tRNA pseudouridine(55) synthase activity"/>
    <property type="evidence" value="ECO:0007669"/>
    <property type="project" value="UniProtKB-EC"/>
</dbReference>
<dbReference type="SUPFAM" id="SSF55120">
    <property type="entry name" value="Pseudouridine synthase"/>
    <property type="match status" value="1"/>
</dbReference>
<evidence type="ECO:0000313" key="9">
    <source>
        <dbReference type="Proteomes" id="UP001247542"/>
    </source>
</evidence>
<name>A0ABU3IAY3_9ACTO</name>
<evidence type="ECO:0000259" key="7">
    <source>
        <dbReference type="Pfam" id="PF16198"/>
    </source>
</evidence>
<evidence type="ECO:0000256" key="3">
    <source>
        <dbReference type="ARBA" id="ARBA00022694"/>
    </source>
</evidence>
<dbReference type="HAMAP" id="MF_01080">
    <property type="entry name" value="TruB_bact"/>
    <property type="match status" value="1"/>
</dbReference>
<dbReference type="InterPro" id="IPR020103">
    <property type="entry name" value="PsdUridine_synth_cat_dom_sf"/>
</dbReference>
<dbReference type="InterPro" id="IPR002501">
    <property type="entry name" value="PsdUridine_synth_N"/>
</dbReference>